<keyword evidence="2" id="KW-1185">Reference proteome</keyword>
<proteinExistence type="predicted"/>
<protein>
    <submittedName>
        <fullName evidence="3">Uncharacterized protein</fullName>
    </submittedName>
</protein>
<evidence type="ECO:0000313" key="2">
    <source>
        <dbReference type="Proteomes" id="UP000036681"/>
    </source>
</evidence>
<feature type="transmembrane region" description="Helical" evidence="1">
    <location>
        <begin position="14"/>
        <end position="35"/>
    </location>
</feature>
<name>A0A0M3HL67_ASCLU</name>
<keyword evidence="1" id="KW-0812">Transmembrane</keyword>
<dbReference type="AlphaFoldDB" id="A0A0M3HL67"/>
<reference evidence="3" key="1">
    <citation type="submission" date="2017-02" db="UniProtKB">
        <authorList>
            <consortium name="WormBaseParasite"/>
        </authorList>
    </citation>
    <scope>IDENTIFICATION</scope>
</reference>
<accession>A0A0M3HL67</accession>
<keyword evidence="1" id="KW-0472">Membrane</keyword>
<evidence type="ECO:0000256" key="1">
    <source>
        <dbReference type="SAM" id="Phobius"/>
    </source>
</evidence>
<evidence type="ECO:0000313" key="3">
    <source>
        <dbReference type="WBParaSite" id="ALUE_0000226201-mRNA-1"/>
    </source>
</evidence>
<keyword evidence="1" id="KW-1133">Transmembrane helix</keyword>
<sequence>MGGKKYEISPEDHIFAAIQIFLDIVYIFWMLLSLFGSNKENVFM</sequence>
<dbReference type="Proteomes" id="UP000036681">
    <property type="component" value="Unplaced"/>
</dbReference>
<dbReference type="WBParaSite" id="ALUE_0000226201-mRNA-1">
    <property type="protein sequence ID" value="ALUE_0000226201-mRNA-1"/>
    <property type="gene ID" value="ALUE_0000226201"/>
</dbReference>
<organism evidence="2 3">
    <name type="scientific">Ascaris lumbricoides</name>
    <name type="common">Giant roundworm</name>
    <dbReference type="NCBI Taxonomy" id="6252"/>
    <lineage>
        <taxon>Eukaryota</taxon>
        <taxon>Metazoa</taxon>
        <taxon>Ecdysozoa</taxon>
        <taxon>Nematoda</taxon>
        <taxon>Chromadorea</taxon>
        <taxon>Rhabditida</taxon>
        <taxon>Spirurina</taxon>
        <taxon>Ascaridomorpha</taxon>
        <taxon>Ascaridoidea</taxon>
        <taxon>Ascarididae</taxon>
        <taxon>Ascaris</taxon>
    </lineage>
</organism>